<dbReference type="InterPro" id="IPR030791">
    <property type="entry name" value="Rotatin"/>
</dbReference>
<dbReference type="InterPro" id="IPR011989">
    <property type="entry name" value="ARM-like"/>
</dbReference>
<evidence type="ECO:0000256" key="1">
    <source>
        <dbReference type="SAM" id="MobiDB-lite"/>
    </source>
</evidence>
<dbReference type="OrthoDB" id="428850at2759"/>
<dbReference type="Pfam" id="PF14726">
    <property type="entry name" value="RTTN_N"/>
    <property type="match status" value="1"/>
</dbReference>
<name>A0A4V3SDW6_OPIFE</name>
<evidence type="ECO:0000313" key="3">
    <source>
        <dbReference type="EMBL" id="TGZ62254.1"/>
    </source>
</evidence>
<dbReference type="InterPro" id="IPR016024">
    <property type="entry name" value="ARM-type_fold"/>
</dbReference>
<feature type="domain" description="Rotatin N-terminal" evidence="2">
    <location>
        <begin position="24"/>
        <end position="116"/>
    </location>
</feature>
<reference evidence="3 4" key="1">
    <citation type="journal article" date="2019" name="BMC Genomics">
        <title>New insights from Opisthorchis felineus genome: update on genomics of the epidemiologically important liver flukes.</title>
        <authorList>
            <person name="Ershov N.I."/>
            <person name="Mordvinov V.A."/>
            <person name="Prokhortchouk E.B."/>
            <person name="Pakharukova M.Y."/>
            <person name="Gunbin K.V."/>
            <person name="Ustyantsev K."/>
            <person name="Genaev M.A."/>
            <person name="Blinov A.G."/>
            <person name="Mazur A."/>
            <person name="Boulygina E."/>
            <person name="Tsygankova S."/>
            <person name="Khrameeva E."/>
            <person name="Chekanov N."/>
            <person name="Fan G."/>
            <person name="Xiao A."/>
            <person name="Zhang H."/>
            <person name="Xu X."/>
            <person name="Yang H."/>
            <person name="Solovyev V."/>
            <person name="Lee S.M."/>
            <person name="Liu X."/>
            <person name="Afonnikov D.A."/>
            <person name="Skryabin K.G."/>
        </authorList>
    </citation>
    <scope>NUCLEOTIDE SEQUENCE [LARGE SCALE GENOMIC DNA]</scope>
    <source>
        <strain evidence="3">AK-0245</strain>
        <tissue evidence="3">Whole organism</tissue>
    </source>
</reference>
<dbReference type="Gene3D" id="1.25.10.10">
    <property type="entry name" value="Leucine-rich Repeat Variant"/>
    <property type="match status" value="1"/>
</dbReference>
<dbReference type="GO" id="GO:0036064">
    <property type="term" value="C:ciliary basal body"/>
    <property type="evidence" value="ECO:0007669"/>
    <property type="project" value="InterPro"/>
</dbReference>
<dbReference type="GO" id="GO:0005814">
    <property type="term" value="C:centriole"/>
    <property type="evidence" value="ECO:0007669"/>
    <property type="project" value="TreeGrafter"/>
</dbReference>
<dbReference type="PANTHER" id="PTHR31691">
    <property type="entry name" value="ROTATIN"/>
    <property type="match status" value="1"/>
</dbReference>
<feature type="region of interest" description="Disordered" evidence="1">
    <location>
        <begin position="1755"/>
        <end position="1783"/>
    </location>
</feature>
<evidence type="ECO:0000313" key="4">
    <source>
        <dbReference type="Proteomes" id="UP000308267"/>
    </source>
</evidence>
<comment type="caution">
    <text evidence="3">The sequence shown here is derived from an EMBL/GenBank/DDBJ whole genome shotgun (WGS) entry which is preliminary data.</text>
</comment>
<evidence type="ECO:0000259" key="2">
    <source>
        <dbReference type="Pfam" id="PF14726"/>
    </source>
</evidence>
<sequence>MAVNSLGQHCLNALISKLDHPIDEIKCRALDSISSKIQHELIQIDRLPSTLLVKKLLEWLDRNPLLSTPRVIRLLESVVKDPQSQKEFVYADGLAILSRARNKLKNDELKGHIDAIFASISGTQIGGIDSNSVPQQKADFRQPSGYFNFSGSSVLTSSSAFSVSQTNPRKLLHHPGVPESFASLIPSNSNNLEEHRISGPSDGDSSITTSSDFFVEFPTLPLTKTDMDVLLTSINTIKSTDNETAISGITFFQDVILEDFPAEVFIQRPAFVEAFLGMIGSTKTQLMFAAARALSRLCEKLINRIYFHLDPNNHSLFPGLGYVGTLEPLNNQIPGQMSVDGHTISTNSADLLSSTDHVVRNLSNRQTLFASCYSNGITPHTVDCDRPCGYPLFSFCLDMLVVVGNALHYLVTQRLTVPTPSQSAVNHSIHRSFGVTEVKYQLEAELLCLMRVAVDLMLTSIAPLNRMKRQTGSVFTSSDPADSCTSWMTRRNPPAHDLVNPCDLPGNFTTFLEPWGPLLSTLSSTWCQQDGMSTSWSASELIQLVSSNAIPYAYERHIYLSVFGHMFNLITTLFTPETALSVLPTELRTQMALVLLDSALLLRTGRSPTESADQGLPAYVVLFNSPIVTTWNLLNRVELSMTSLIGFLERMKQYDENGDVTLLSESTLNLAIAGVDSLGIVGSNQFASGFVRFLNDLSTKNRSVGPATLWLGQLTLLNLLSHSLDLVRKATYSQLKEVVCHAIDPRVVADPTQAPNDLVFLLHRDVLSECVEFGLKDTNAEIRSLTEQLLVSFLNSYELISQSSWGTLYHLILDTYVPEACSSVGSAYPLSVIFGPHAVAPSVDRCANPTFGELVLDWCLGLMTPSGRLLAADGWKSSSPNKPVNIHKISHSCGRLLFHPDAKVREAAATAFAEHFQVFCSGHSQPAQPVEGSTSTAAESRVVTGMSVSTECADVSKPVGMHKTSTPVDRNSSELLLVQTLTNCLVFKADSSSGQQQTPSFVLDHQDHILSSPVDSDQADSVPRLMQVFVDCGSDLGVRRAAGEQLLFLIRSPLILEAWLVNQGLQQCRRLVEQTVGEHIINSARTKSPDPYHTLMPPDSSSSVLLPLLLRMLRFSLVWKPNVRQQLSAEDFLFHLIYLLIMHPDCSDMHRNLVDIISLILFHPVIQMTEECPVSLPESVCAGYRLPFTCATYSLRCHWNEAGNNSRLSRCSQFEVLLDLLSTHAPDQNTMAVQNLVRRSFRYSWSFACHGGPSNFIKHSLNLLGAFVSSNAVDPDFADLCFRRSHDFTPFTNQLSLSCGDLTLLLLSYPDASTLLSLVAIQQATSHASLIQSLSLLHRSFEAHFSHTGWIVDAPLETKCHWWTFCNLGRFLATLPSCSADFHILASLLETIERMGIRSSLCSGPSFDISWQLCSWLMDLLVDTQGPLAYCLLEPSAAVGQTDSHRLASSKHYLVDRRLPQLIYCLTERLRVLNVTSNEVRQVWLGRASLWDSSLSDAPNQTCPVKPAEFLNLCLQWVQNSLKGFLGAPFSDLVRLRLVLGVLSNVTSPSLWHAKCDKSSLLVLLHLTTTILAQFDSGREESSDSFIGMGPLRLMLTIVANIVHRISANRSLLNAVLSKDELTLRSLIGVQSSQPLQWPRSDWLLRCTVYRSVEVRALGLCILSRICLIPDWARDFTLFEPSVDTKTLLATRSRTLPPSGGRLWCIAISTLFDQKEACSCYAHAVDILTNLTSLPIDSSKSGIFVLPSMESTYRSTPQAPSLQTRISSDGRPVSSEERASTDTEALNQVSSAPGANIVISAGDRPTLTTSTQAEEDSDVLNLRDLFNSELDSNELRHNFAELLGYLRPWFSELFVEGGVQPLNTVTTTTTQPLLIHTSAVPRDTMLPCFFDHSSGLCLLGLPALQHLVIGQKLFQVLHRFLAAYLPQPVMEPSRWKGLSSELCHYPSHMGESTHGTPQIVGTTNQQCPNRVPTEPVHSETVSSDSATSGSLCTPLLVGSICQLVTNLMHHLPYIISTELTRYRIHSLLMNIVDPSLLEVLLKVTPHTKGPQLTSNSRIDIPHDPSNPWSTGIILLSSAFAACLRVLRCEASTNKAICAQLGSDARFLARLIRSVKHTECAEFLFPIWQEIFILLTCILIKSEEDEKSANIWVRLILRPLSAYVDSWLDIILAIVDHAEAELNSSVQNSSVFCQHARSALCFLIVSLSKHRPLSSNPIICALDAGPDARASLSRLMHRLVSLVTSDFVSTDQIGSSVQHPFSLLVSSKLPSPVINYRRTLLTALRTLLGVCRSAKEIALEEGLLEELVINIQLLQAKLDLCCITASSSSTDVRRPGSARNQANSDLRQATLTWTSLTEELIANFEIVHNLVYVHPEAKKRAIDVGFPQLAYQLWPLGLQDNRILHALLSLLTNLTADYPYGASALAKGMNVVQAATLHGLLTPNVKREAEITPRTGRRVKSGTVPSTGRSEQSNALSDTSISSLNGCSFVQLLCQLLPTCDKSALTTSSRTSSNMNLPATARSLARSDISNDIPMPNEEVTSRLVYQLLANLVWSTEARSVLVKTKMLHRCAVLEPRILSKSRRGQFMLSLWLQLLVNLSFTADGQQVLCSQPRIPELVENCVLYLKGYTRETALLTLRNLCTNTAFKTRFVTGDTQTIECAKGLLLRWEQDPHRVHLVTLAISVLQALVHGNEKARAAIRSAGFLHHLTQLWTRCQTLAEFSEVIPKVQALLAQLQT</sequence>
<dbReference type="Proteomes" id="UP000308267">
    <property type="component" value="Unassembled WGS sequence"/>
</dbReference>
<dbReference type="GO" id="GO:0005813">
    <property type="term" value="C:centrosome"/>
    <property type="evidence" value="ECO:0007669"/>
    <property type="project" value="InterPro"/>
</dbReference>
<proteinExistence type="predicted"/>
<organism evidence="3 4">
    <name type="scientific">Opisthorchis felineus</name>
    <dbReference type="NCBI Taxonomy" id="147828"/>
    <lineage>
        <taxon>Eukaryota</taxon>
        <taxon>Metazoa</taxon>
        <taxon>Spiralia</taxon>
        <taxon>Lophotrochozoa</taxon>
        <taxon>Platyhelminthes</taxon>
        <taxon>Trematoda</taxon>
        <taxon>Digenea</taxon>
        <taxon>Opisthorchiida</taxon>
        <taxon>Opisthorchiata</taxon>
        <taxon>Opisthorchiidae</taxon>
        <taxon>Opisthorchis</taxon>
    </lineage>
</organism>
<dbReference type="SUPFAM" id="SSF48371">
    <property type="entry name" value="ARM repeat"/>
    <property type="match status" value="2"/>
</dbReference>
<feature type="compositionally biased region" description="Polar residues" evidence="1">
    <location>
        <begin position="2462"/>
        <end position="2474"/>
    </location>
</feature>
<dbReference type="GO" id="GO:0007099">
    <property type="term" value="P:centriole replication"/>
    <property type="evidence" value="ECO:0007669"/>
    <property type="project" value="TreeGrafter"/>
</dbReference>
<dbReference type="GO" id="GO:0032053">
    <property type="term" value="P:ciliary basal body organization"/>
    <property type="evidence" value="ECO:0007669"/>
    <property type="project" value="TreeGrafter"/>
</dbReference>
<keyword evidence="4" id="KW-1185">Reference proteome</keyword>
<feature type="region of interest" description="Disordered" evidence="1">
    <location>
        <begin position="2448"/>
        <end position="2474"/>
    </location>
</feature>
<dbReference type="InterPro" id="IPR029249">
    <property type="entry name" value="Rotatin_N"/>
</dbReference>
<feature type="compositionally biased region" description="Polar residues" evidence="1">
    <location>
        <begin position="1755"/>
        <end position="1767"/>
    </location>
</feature>
<gene>
    <name evidence="3" type="ORF">CRM22_007538</name>
</gene>
<dbReference type="GO" id="GO:0010457">
    <property type="term" value="P:centriole-centriole cohesion"/>
    <property type="evidence" value="ECO:0007669"/>
    <property type="project" value="TreeGrafter"/>
</dbReference>
<protein>
    <recommendedName>
        <fullName evidence="2">Rotatin N-terminal domain-containing protein</fullName>
    </recommendedName>
</protein>
<accession>A0A4V3SDW6</accession>
<dbReference type="STRING" id="147828.A0A4V3SDW6"/>
<dbReference type="PANTHER" id="PTHR31691:SF1">
    <property type="entry name" value="ROTATIN"/>
    <property type="match status" value="1"/>
</dbReference>
<dbReference type="EMBL" id="SJOL01007639">
    <property type="protein sequence ID" value="TGZ62254.1"/>
    <property type="molecule type" value="Genomic_DNA"/>
</dbReference>